<evidence type="ECO:0000313" key="1">
    <source>
        <dbReference type="EMBL" id="KAH9780468.1"/>
    </source>
</evidence>
<accession>A0ACB8M3P2</accession>
<comment type="caution">
    <text evidence="1">The sequence shown here is derived from an EMBL/GenBank/DDBJ whole genome shotgun (WGS) entry which is preliminary data.</text>
</comment>
<protein>
    <submittedName>
        <fullName evidence="1">Methyltransferase 2 domain-containing protein</fullName>
    </submittedName>
</protein>
<name>A0ACB8M3P2_CITSI</name>
<dbReference type="Proteomes" id="UP000829398">
    <property type="component" value="Chromosome 3"/>
</dbReference>
<keyword evidence="1" id="KW-0808">Transferase</keyword>
<dbReference type="EMBL" id="CM039172">
    <property type="protein sequence ID" value="KAH9780468.1"/>
    <property type="molecule type" value="Genomic_DNA"/>
</dbReference>
<proteinExistence type="predicted"/>
<reference evidence="2" key="1">
    <citation type="journal article" date="2023" name="Hortic. Res.">
        <title>A chromosome-level phased genome enabling allele-level studies in sweet orange: a case study on citrus Huanglongbing tolerance.</title>
        <authorList>
            <person name="Wu B."/>
            <person name="Yu Q."/>
            <person name="Deng Z."/>
            <person name="Duan Y."/>
            <person name="Luo F."/>
            <person name="Gmitter F. Jr."/>
        </authorList>
    </citation>
    <scope>NUCLEOTIDE SEQUENCE [LARGE SCALE GENOMIC DNA]</scope>
    <source>
        <strain evidence="2">cv. Valencia</strain>
    </source>
</reference>
<sequence>MDNKLSVARVLVEYFGHLDDGCYVANHRLRKAQQPAGLAQGIDAVVDLVGKARLTIDNNKVLDLSSTRQEPLNDTTYLQRWREEGKTGQHPSLHLPDLDTYPPIWRWGCQELATYPLLAQQLQREFGGKRKYSLTKIGKSLVTDAEGLSYAPYVLQHHQDALMSAWPLVHEAVLDPTIEPFAKVHGEPAYSYYGKKPKMNGLMRKAMSRVFVPFMTSVLDGYDGFKGVKRLVDVGGSAGDCLRIILQKHCFICEGINFDLPEVVAKAPSIPEVTHIGGDMFKSIHVVDAIFMKWVLTTWTDDECKLIMENYYKALLAGRKLIACEPVLPDDSNESQRTRALLEGDIFVMTIYRAKEIKYGWKALKYLRLVSMTVVVACLKMRYFSRNRDKGGGFVHASIQTISVSIGGGQWVYSDYGDRKENLKDGIWSMAFSDCDSGGNHQKATKKMSATIDNSYCDGLRFKAWLEKDFADYSVEEEITNLLETPKVVTATLEDRVIEKGQSSEPSLKDKEPVEEEASKETLENVKEKVSKLQATIDLQDPIKNEASSIVKKNHSSDLILGNLDEQMVKKKRSKNQVEFRSWSSKMQIGSSRVLEKQNADRVLEQQQNADRADRVLEQQNSDLVRVLEQQNENRWHLALGCKSMATDAQQQTG</sequence>
<organism evidence="1 2">
    <name type="scientific">Citrus sinensis</name>
    <name type="common">Sweet orange</name>
    <name type="synonym">Citrus aurantium var. sinensis</name>
    <dbReference type="NCBI Taxonomy" id="2711"/>
    <lineage>
        <taxon>Eukaryota</taxon>
        <taxon>Viridiplantae</taxon>
        <taxon>Streptophyta</taxon>
        <taxon>Embryophyta</taxon>
        <taxon>Tracheophyta</taxon>
        <taxon>Spermatophyta</taxon>
        <taxon>Magnoliopsida</taxon>
        <taxon>eudicotyledons</taxon>
        <taxon>Gunneridae</taxon>
        <taxon>Pentapetalae</taxon>
        <taxon>rosids</taxon>
        <taxon>malvids</taxon>
        <taxon>Sapindales</taxon>
        <taxon>Rutaceae</taxon>
        <taxon>Aurantioideae</taxon>
        <taxon>Citrus</taxon>
    </lineage>
</organism>
<keyword evidence="2" id="KW-1185">Reference proteome</keyword>
<gene>
    <name evidence="1" type="ORF">KPL71_008085</name>
</gene>
<keyword evidence="1" id="KW-0489">Methyltransferase</keyword>
<evidence type="ECO:0000313" key="2">
    <source>
        <dbReference type="Proteomes" id="UP000829398"/>
    </source>
</evidence>